<keyword evidence="2" id="KW-1185">Reference proteome</keyword>
<comment type="caution">
    <text evidence="1">The sequence shown here is derived from an EMBL/GenBank/DDBJ whole genome shotgun (WGS) entry which is preliminary data.</text>
</comment>
<dbReference type="Proteomes" id="UP000004578">
    <property type="component" value="Unassembled WGS sequence"/>
</dbReference>
<protein>
    <submittedName>
        <fullName evidence="1">Uncharacterized protein</fullName>
    </submittedName>
</protein>
<sequence>MSTEFKAVTPQRAVEIMKAWAYHPWPMTVQDGINIHTGSADSGGPARLHR</sequence>
<evidence type="ECO:0000313" key="2">
    <source>
        <dbReference type="Proteomes" id="UP000004578"/>
    </source>
</evidence>
<accession>J0XGV5</accession>
<gene>
    <name evidence="1" type="ORF">HMPREF1317_2305</name>
</gene>
<evidence type="ECO:0000313" key="1">
    <source>
        <dbReference type="EMBL" id="EJF47931.1"/>
    </source>
</evidence>
<dbReference type="PATRIC" id="fig|1125717.3.peg.402"/>
<name>J0XGV5_9ACTO</name>
<dbReference type="RefSeq" id="WP_005868269.1">
    <property type="nucleotide sequence ID" value="NZ_AKFS01000064.1"/>
</dbReference>
<dbReference type="AlphaFoldDB" id="J0XGV5"/>
<proteinExistence type="predicted"/>
<reference evidence="1 2" key="1">
    <citation type="submission" date="2012-05" db="EMBL/GenBank/DDBJ databases">
        <authorList>
            <person name="Harkins D.M."/>
            <person name="Madupu R."/>
            <person name="Durkin A.S."/>
            <person name="Torralba M."/>
            <person name="Methe B."/>
            <person name="Sutton G.G."/>
            <person name="Nelson K.E."/>
        </authorList>
    </citation>
    <scope>NUCLEOTIDE SEQUENCE [LARGE SCALE GENOMIC DNA]</scope>
    <source>
        <strain evidence="1 2">F0490</strain>
    </source>
</reference>
<organism evidence="1 2">
    <name type="scientific">Schaalia georgiae F0490</name>
    <dbReference type="NCBI Taxonomy" id="1125717"/>
    <lineage>
        <taxon>Bacteria</taxon>
        <taxon>Bacillati</taxon>
        <taxon>Actinomycetota</taxon>
        <taxon>Actinomycetes</taxon>
        <taxon>Actinomycetales</taxon>
        <taxon>Actinomycetaceae</taxon>
        <taxon>Schaalia</taxon>
    </lineage>
</organism>
<dbReference type="EMBL" id="AKFS01000064">
    <property type="protein sequence ID" value="EJF47931.1"/>
    <property type="molecule type" value="Genomic_DNA"/>
</dbReference>